<gene>
    <name evidence="2" type="ORF">R2363_03060</name>
</gene>
<keyword evidence="3" id="KW-1185">Reference proteome</keyword>
<feature type="domain" description="Knr4/Smi1-like" evidence="1">
    <location>
        <begin position="25"/>
        <end position="153"/>
    </location>
</feature>
<name>A0ABU4K066_9ACTN</name>
<dbReference type="RefSeq" id="WP_319007740.1">
    <property type="nucleotide sequence ID" value="NZ_JAWJZF010000181.1"/>
</dbReference>
<evidence type="ECO:0000313" key="3">
    <source>
        <dbReference type="Proteomes" id="UP001278571"/>
    </source>
</evidence>
<dbReference type="EMBL" id="JAWJZF010000181">
    <property type="protein sequence ID" value="MDX2291155.1"/>
    <property type="molecule type" value="Genomic_DNA"/>
</dbReference>
<reference evidence="2 3" key="1">
    <citation type="submission" date="2023-10" db="EMBL/GenBank/DDBJ databases">
        <authorList>
            <person name="Wang X.X."/>
        </authorList>
    </citation>
    <scope>NUCLEOTIDE SEQUENCE [LARGE SCALE GENOMIC DNA]</scope>
    <source>
        <strain evidence="2 3">NBRC 12816</strain>
    </source>
</reference>
<proteinExistence type="predicted"/>
<dbReference type="Pfam" id="PF09346">
    <property type="entry name" value="SMI1_KNR4"/>
    <property type="match status" value="1"/>
</dbReference>
<organism evidence="2 3">
    <name type="scientific">Streptomyces roseolus</name>
    <dbReference type="NCBI Taxonomy" id="67358"/>
    <lineage>
        <taxon>Bacteria</taxon>
        <taxon>Bacillati</taxon>
        <taxon>Actinomycetota</taxon>
        <taxon>Actinomycetes</taxon>
        <taxon>Kitasatosporales</taxon>
        <taxon>Streptomycetaceae</taxon>
        <taxon>Streptomyces</taxon>
    </lineage>
</organism>
<evidence type="ECO:0000313" key="2">
    <source>
        <dbReference type="EMBL" id="MDX2291155.1"/>
    </source>
</evidence>
<comment type="caution">
    <text evidence="2">The sequence shown here is derived from an EMBL/GenBank/DDBJ whole genome shotgun (WGS) entry which is preliminary data.</text>
</comment>
<dbReference type="SUPFAM" id="SSF160631">
    <property type="entry name" value="SMI1/KNR4-like"/>
    <property type="match status" value="1"/>
</dbReference>
<accession>A0ABU4K066</accession>
<dbReference type="Proteomes" id="UP001278571">
    <property type="component" value="Unassembled WGS sequence"/>
</dbReference>
<evidence type="ECO:0000259" key="1">
    <source>
        <dbReference type="SMART" id="SM00860"/>
    </source>
</evidence>
<sequence>MTDVTDLVSRVAARAEGDSGPLPPGTSPEDIAEAERLLGFRLPPLLAKLYQDVADGGFGPPGGFLPLTGEGPTVLSTYASERRSSARDAIPYWPEGVLPVLDWGCGMYAAVDTRTEEGAVLLYEPNAVDDDGAAAWFLDAGSLAAWLETWLAGTGWYREDADEDDLPLGGPVPWEEAAARIAEQPAGREGPA</sequence>
<dbReference type="InterPro" id="IPR037883">
    <property type="entry name" value="Knr4/Smi1-like_sf"/>
</dbReference>
<dbReference type="SMART" id="SM00860">
    <property type="entry name" value="SMI1_KNR4"/>
    <property type="match status" value="1"/>
</dbReference>
<protein>
    <submittedName>
        <fullName evidence="2">SMI1/KNR4 family protein</fullName>
    </submittedName>
</protein>
<dbReference type="Gene3D" id="3.40.1580.10">
    <property type="entry name" value="SMI1/KNR4-like"/>
    <property type="match status" value="1"/>
</dbReference>
<dbReference type="InterPro" id="IPR018958">
    <property type="entry name" value="Knr4/Smi1-like_dom"/>
</dbReference>